<evidence type="ECO:0000313" key="2">
    <source>
        <dbReference type="EMBL" id="KAJ7226093.1"/>
    </source>
</evidence>
<dbReference type="EMBL" id="JARJCW010000004">
    <property type="protein sequence ID" value="KAJ7226093.1"/>
    <property type="molecule type" value="Genomic_DNA"/>
</dbReference>
<proteinExistence type="predicted"/>
<name>A0AAD6YQE0_9AGAR</name>
<gene>
    <name evidence="2" type="ORF">GGX14DRAFT_642831</name>
</gene>
<reference evidence="2" key="1">
    <citation type="submission" date="2023-03" db="EMBL/GenBank/DDBJ databases">
        <title>Massive genome expansion in bonnet fungi (Mycena s.s.) driven by repeated elements and novel gene families across ecological guilds.</title>
        <authorList>
            <consortium name="Lawrence Berkeley National Laboratory"/>
            <person name="Harder C.B."/>
            <person name="Miyauchi S."/>
            <person name="Viragh M."/>
            <person name="Kuo A."/>
            <person name="Thoen E."/>
            <person name="Andreopoulos B."/>
            <person name="Lu D."/>
            <person name="Skrede I."/>
            <person name="Drula E."/>
            <person name="Henrissat B."/>
            <person name="Morin E."/>
            <person name="Kohler A."/>
            <person name="Barry K."/>
            <person name="LaButti K."/>
            <person name="Morin E."/>
            <person name="Salamov A."/>
            <person name="Lipzen A."/>
            <person name="Mereny Z."/>
            <person name="Hegedus B."/>
            <person name="Baldrian P."/>
            <person name="Stursova M."/>
            <person name="Weitz H."/>
            <person name="Taylor A."/>
            <person name="Grigoriev I.V."/>
            <person name="Nagy L.G."/>
            <person name="Martin F."/>
            <person name="Kauserud H."/>
        </authorList>
    </citation>
    <scope>NUCLEOTIDE SEQUENCE</scope>
    <source>
        <strain evidence="2">9144</strain>
    </source>
</reference>
<organism evidence="2 3">
    <name type="scientific">Mycena pura</name>
    <dbReference type="NCBI Taxonomy" id="153505"/>
    <lineage>
        <taxon>Eukaryota</taxon>
        <taxon>Fungi</taxon>
        <taxon>Dikarya</taxon>
        <taxon>Basidiomycota</taxon>
        <taxon>Agaricomycotina</taxon>
        <taxon>Agaricomycetes</taxon>
        <taxon>Agaricomycetidae</taxon>
        <taxon>Agaricales</taxon>
        <taxon>Marasmiineae</taxon>
        <taxon>Mycenaceae</taxon>
        <taxon>Mycena</taxon>
    </lineage>
</organism>
<dbReference type="Proteomes" id="UP001219525">
    <property type="component" value="Unassembled WGS sequence"/>
</dbReference>
<evidence type="ECO:0000313" key="3">
    <source>
        <dbReference type="Proteomes" id="UP001219525"/>
    </source>
</evidence>
<dbReference type="InterPro" id="IPR053216">
    <property type="entry name" value="Appressorial_penetr-assoc"/>
</dbReference>
<feature type="non-terminal residue" evidence="2">
    <location>
        <position position="207"/>
    </location>
</feature>
<sequence>LTLDPSVIQTTDDGQNPPVAGQSAADVSPNNFINKCALSLPQTPLTNGLQITTGSCNPIPIGQIPSVDAMPSCKFQNPPNLATIAPNTAFNVVLLQKNMQLGVFTNAQKTYFGNPQALDGNGQIIGHQHIVIEAIDSITTVTPTDPKTFIFFKGVDDKVDGADTITVPVTAGLPAGVYRMGTIVSSQTHQPAIVPIAQHGMLDDVVY</sequence>
<accession>A0AAD6YQE0</accession>
<feature type="region of interest" description="Disordered" evidence="1">
    <location>
        <begin position="1"/>
        <end position="25"/>
    </location>
</feature>
<dbReference type="PANTHER" id="PTHR34587">
    <property type="entry name" value="VWFA DOMAIN-CONTAINING PROTEIN"/>
    <property type="match status" value="1"/>
</dbReference>
<dbReference type="AlphaFoldDB" id="A0AAD6YQE0"/>
<comment type="caution">
    <text evidence="2">The sequence shown here is derived from an EMBL/GenBank/DDBJ whole genome shotgun (WGS) entry which is preliminary data.</text>
</comment>
<evidence type="ECO:0000256" key="1">
    <source>
        <dbReference type="SAM" id="MobiDB-lite"/>
    </source>
</evidence>
<feature type="non-terminal residue" evidence="2">
    <location>
        <position position="1"/>
    </location>
</feature>
<keyword evidence="3" id="KW-1185">Reference proteome</keyword>
<protein>
    <submittedName>
        <fullName evidence="2">Uncharacterized protein</fullName>
    </submittedName>
</protein>
<dbReference type="PANTHER" id="PTHR34587:SF2">
    <property type="entry name" value="G-PROTEIN COUPLED RECEPTORS FAMILY 1 PROFILE DOMAIN-CONTAINING PROTEIN"/>
    <property type="match status" value="1"/>
</dbReference>